<name>A0AAD1UH56_EUPCR</name>
<gene>
    <name evidence="3" type="ORF">ECRASSUSDP1_LOCUS9149</name>
</gene>
<dbReference type="Pfam" id="PF01419">
    <property type="entry name" value="Jacalin"/>
    <property type="match status" value="2"/>
</dbReference>
<keyword evidence="4" id="KW-1185">Reference proteome</keyword>
<feature type="domain" description="Jacalin-type lectin" evidence="2">
    <location>
        <begin position="317"/>
        <end position="471"/>
    </location>
</feature>
<protein>
    <recommendedName>
        <fullName evidence="2">Jacalin-type lectin domain-containing protein</fullName>
    </recommendedName>
</protein>
<feature type="region of interest" description="Disordered" evidence="1">
    <location>
        <begin position="286"/>
        <end position="306"/>
    </location>
</feature>
<sequence>MGNQSVIPAQHAGQWKRGMYVSEDRNILKAQGAGRRKHSRIMVWHKDHINGLEIFYGKKSTGVRGGKDYKLSPCQVVTLGSNEFITCVAGTKTEAIDELIFYTNKGNIFKTGVNKGGIPFTLSQGGDKFVVYFSIGMEEYLTYVKVDFRYLPSLFGHNTAPFCHVNNMAIQQRAVYPPIQNSLVQRASVQPNIPVQEPISSAQPIPAVGGGPSRLKTERISAPLPEKLFQPSINQEREVQSDCENSDEESKYDHFEDEMKSSDALCKSHVGSAKMHGAMIPVVGEAASDSSPKAEDAKAASSSADQPRMKRLGEIVCCKSNVAGKVYSNTIMFDDYESLIKGSLSAYLYELRIIYDSDFIYGIQGFYQVDGRTVAGPGHYGREVHSRCQNQSLKLQYGECIVSISGNYQDVVNGLMITTSLGKTYAFGNYTTRSDTSKCTTFNLVVPSGKRVVALAGGASGYLNTFAVHYT</sequence>
<evidence type="ECO:0000313" key="3">
    <source>
        <dbReference type="EMBL" id="CAI2367861.1"/>
    </source>
</evidence>
<reference evidence="3" key="1">
    <citation type="submission" date="2023-07" db="EMBL/GenBank/DDBJ databases">
        <authorList>
            <consortium name="AG Swart"/>
            <person name="Singh M."/>
            <person name="Singh A."/>
            <person name="Seah K."/>
            <person name="Emmerich C."/>
        </authorList>
    </citation>
    <scope>NUCLEOTIDE SEQUENCE</scope>
    <source>
        <strain evidence="3">DP1</strain>
    </source>
</reference>
<dbReference type="PROSITE" id="PS51752">
    <property type="entry name" value="JACALIN_LECTIN"/>
    <property type="match status" value="2"/>
</dbReference>
<dbReference type="InterPro" id="IPR036404">
    <property type="entry name" value="Jacalin-like_lectin_dom_sf"/>
</dbReference>
<dbReference type="EMBL" id="CAMPGE010008982">
    <property type="protein sequence ID" value="CAI2367861.1"/>
    <property type="molecule type" value="Genomic_DNA"/>
</dbReference>
<dbReference type="SMART" id="SM00915">
    <property type="entry name" value="Jacalin"/>
    <property type="match status" value="1"/>
</dbReference>
<dbReference type="SUPFAM" id="SSF51101">
    <property type="entry name" value="Mannose-binding lectins"/>
    <property type="match status" value="2"/>
</dbReference>
<accession>A0AAD1UH56</accession>
<proteinExistence type="predicted"/>
<comment type="caution">
    <text evidence="3">The sequence shown here is derived from an EMBL/GenBank/DDBJ whole genome shotgun (WGS) entry which is preliminary data.</text>
</comment>
<evidence type="ECO:0000259" key="2">
    <source>
        <dbReference type="PROSITE" id="PS51752"/>
    </source>
</evidence>
<dbReference type="PANTHER" id="PTHR47293">
    <property type="entry name" value="JACALIN-RELATED LECTIN 3"/>
    <property type="match status" value="1"/>
</dbReference>
<dbReference type="Proteomes" id="UP001295684">
    <property type="component" value="Unassembled WGS sequence"/>
</dbReference>
<evidence type="ECO:0000313" key="4">
    <source>
        <dbReference type="Proteomes" id="UP001295684"/>
    </source>
</evidence>
<dbReference type="InterPro" id="IPR001229">
    <property type="entry name" value="Jacalin-like_lectin_dom"/>
</dbReference>
<dbReference type="PANTHER" id="PTHR47293:SF43">
    <property type="entry name" value="PENTATRICOPEPTIDE REPEAT-CONTAINING PROTEIN DWY1, CHLOROPLASTIC"/>
    <property type="match status" value="1"/>
</dbReference>
<dbReference type="Gene3D" id="2.100.10.30">
    <property type="entry name" value="Jacalin-like lectin domain"/>
    <property type="match status" value="2"/>
</dbReference>
<organism evidence="3 4">
    <name type="scientific">Euplotes crassus</name>
    <dbReference type="NCBI Taxonomy" id="5936"/>
    <lineage>
        <taxon>Eukaryota</taxon>
        <taxon>Sar</taxon>
        <taxon>Alveolata</taxon>
        <taxon>Ciliophora</taxon>
        <taxon>Intramacronucleata</taxon>
        <taxon>Spirotrichea</taxon>
        <taxon>Hypotrichia</taxon>
        <taxon>Euplotida</taxon>
        <taxon>Euplotidae</taxon>
        <taxon>Moneuplotes</taxon>
    </lineage>
</organism>
<dbReference type="AlphaFoldDB" id="A0AAD1UH56"/>
<feature type="domain" description="Jacalin-type lectin" evidence="2">
    <location>
        <begin position="14"/>
        <end position="150"/>
    </location>
</feature>
<evidence type="ECO:0000256" key="1">
    <source>
        <dbReference type="SAM" id="MobiDB-lite"/>
    </source>
</evidence>